<dbReference type="Gene3D" id="1.10.150.280">
    <property type="entry name" value="AF1531-like domain"/>
    <property type="match status" value="1"/>
</dbReference>
<keyword evidence="4" id="KW-1017">Isopeptide bond</keyword>
<feature type="non-terminal residue" evidence="13">
    <location>
        <position position="1"/>
    </location>
</feature>
<dbReference type="PRINTS" id="PR00380">
    <property type="entry name" value="KINESINHEAVY"/>
</dbReference>
<dbReference type="GO" id="GO:0008574">
    <property type="term" value="F:plus-end-directed microtubule motor activity"/>
    <property type="evidence" value="ECO:0007669"/>
    <property type="project" value="TreeGrafter"/>
</dbReference>
<dbReference type="GO" id="GO:0016887">
    <property type="term" value="F:ATP hydrolysis activity"/>
    <property type="evidence" value="ECO:0007669"/>
    <property type="project" value="TreeGrafter"/>
</dbReference>
<dbReference type="GO" id="GO:0005871">
    <property type="term" value="C:kinesin complex"/>
    <property type="evidence" value="ECO:0007669"/>
    <property type="project" value="TreeGrafter"/>
</dbReference>
<dbReference type="InterPro" id="IPR027417">
    <property type="entry name" value="P-loop_NTPase"/>
</dbReference>
<organism evidence="13 14">
    <name type="scientific">Balaenoptera physalus</name>
    <name type="common">Fin whale</name>
    <name type="synonym">Balaena physalus</name>
    <dbReference type="NCBI Taxonomy" id="9770"/>
    <lineage>
        <taxon>Eukaryota</taxon>
        <taxon>Metazoa</taxon>
        <taxon>Chordata</taxon>
        <taxon>Craniata</taxon>
        <taxon>Vertebrata</taxon>
        <taxon>Euteleostomi</taxon>
        <taxon>Mammalia</taxon>
        <taxon>Eutheria</taxon>
        <taxon>Laurasiatheria</taxon>
        <taxon>Artiodactyla</taxon>
        <taxon>Whippomorpha</taxon>
        <taxon>Cetacea</taxon>
        <taxon>Mysticeti</taxon>
        <taxon>Balaenopteridae</taxon>
        <taxon>Balaenoptera</taxon>
    </lineage>
</organism>
<dbReference type="FunFam" id="1.10.150.280:FF:000002">
    <property type="entry name" value="Kinesin-like protein"/>
    <property type="match status" value="1"/>
</dbReference>
<dbReference type="Gene3D" id="3.40.850.10">
    <property type="entry name" value="Kinesin motor domain"/>
    <property type="match status" value="1"/>
</dbReference>
<comment type="similarity">
    <text evidence="9">Belongs to the TRAFAC class myosin-kinesin ATPase superfamily. Kinesin family.</text>
</comment>
<dbReference type="OrthoDB" id="3176171at2759"/>
<feature type="compositionally biased region" description="Low complexity" evidence="11">
    <location>
        <begin position="340"/>
        <end position="353"/>
    </location>
</feature>
<dbReference type="PANTHER" id="PTHR24115">
    <property type="entry name" value="KINESIN-RELATED"/>
    <property type="match status" value="1"/>
</dbReference>
<reference evidence="13 14" key="1">
    <citation type="journal article" date="2019" name="PLoS ONE">
        <title>Genomic analyses reveal an absence of contemporary introgressive admixture between fin whales and blue whales, despite known hybrids.</title>
        <authorList>
            <person name="Westbury M.V."/>
            <person name="Petersen B."/>
            <person name="Lorenzen E.D."/>
        </authorList>
    </citation>
    <scope>NUCLEOTIDE SEQUENCE [LARGE SCALE GENOMIC DNA]</scope>
    <source>
        <strain evidence="13">FinWhale-01</strain>
    </source>
</reference>
<evidence type="ECO:0000256" key="10">
    <source>
        <dbReference type="SAM" id="Coils"/>
    </source>
</evidence>
<evidence type="ECO:0000256" key="4">
    <source>
        <dbReference type="ARBA" id="ARBA00022499"/>
    </source>
</evidence>
<feature type="coiled-coil region" evidence="10">
    <location>
        <begin position="398"/>
        <end position="425"/>
    </location>
</feature>
<dbReference type="SUPFAM" id="SSF52540">
    <property type="entry name" value="P-loop containing nucleoside triphosphate hydrolases"/>
    <property type="match status" value="2"/>
</dbReference>
<evidence type="ECO:0000256" key="7">
    <source>
        <dbReference type="ARBA" id="ARBA00023212"/>
    </source>
</evidence>
<evidence type="ECO:0000256" key="1">
    <source>
        <dbReference type="ARBA" id="ARBA00004245"/>
    </source>
</evidence>
<dbReference type="InterPro" id="IPR027640">
    <property type="entry name" value="Kinesin-like_fam"/>
</dbReference>
<dbReference type="InterPro" id="IPR036961">
    <property type="entry name" value="Kinesin_motor_dom_sf"/>
</dbReference>
<evidence type="ECO:0000259" key="12">
    <source>
        <dbReference type="PROSITE" id="PS50067"/>
    </source>
</evidence>
<comment type="function">
    <text evidence="8">Kinesin family member that is involved in spindle formation and the movements of chromosomes during mitosis and meiosis. Binds to microtubules and to DNA. Plays a role in congression of laterally attached chromosomes in NDC80-depleted cells.</text>
</comment>
<comment type="subcellular location">
    <subcellularLocation>
        <location evidence="1">Cytoplasm</location>
        <location evidence="1">Cytoskeleton</location>
    </subcellularLocation>
</comment>
<keyword evidence="10" id="KW-0175">Coiled coil</keyword>
<evidence type="ECO:0000313" key="14">
    <source>
        <dbReference type="Proteomes" id="UP000437017"/>
    </source>
</evidence>
<dbReference type="PROSITE" id="PS50067">
    <property type="entry name" value="KINESIN_MOTOR_2"/>
    <property type="match status" value="1"/>
</dbReference>
<evidence type="ECO:0000256" key="11">
    <source>
        <dbReference type="SAM" id="MobiDB-lite"/>
    </source>
</evidence>
<protein>
    <recommendedName>
        <fullName evidence="2">Kinesin-like protein KIF22</fullName>
    </recommendedName>
</protein>
<dbReference type="GO" id="GO:0008017">
    <property type="term" value="F:microtubule binding"/>
    <property type="evidence" value="ECO:0007669"/>
    <property type="project" value="InterPro"/>
</dbReference>
<comment type="caution">
    <text evidence="9">Lacks conserved residue(s) required for the propagation of feature annotation.</text>
</comment>
<dbReference type="EMBL" id="SGJD01002656">
    <property type="protein sequence ID" value="KAB0394874.1"/>
    <property type="molecule type" value="Genomic_DNA"/>
</dbReference>
<dbReference type="GO" id="GO:0005874">
    <property type="term" value="C:microtubule"/>
    <property type="evidence" value="ECO:0007669"/>
    <property type="project" value="TreeGrafter"/>
</dbReference>
<dbReference type="Proteomes" id="UP000437017">
    <property type="component" value="Unassembled WGS sequence"/>
</dbReference>
<proteinExistence type="inferred from homology"/>
<dbReference type="Pfam" id="PF00225">
    <property type="entry name" value="Kinesin"/>
    <property type="match status" value="2"/>
</dbReference>
<dbReference type="GO" id="GO:0007018">
    <property type="term" value="P:microtubule-based movement"/>
    <property type="evidence" value="ECO:0007669"/>
    <property type="project" value="InterPro"/>
</dbReference>
<accession>A0A643C3Y7</accession>
<feature type="compositionally biased region" description="Basic and acidic residues" evidence="11">
    <location>
        <begin position="317"/>
        <end position="328"/>
    </location>
</feature>
<dbReference type="PANTHER" id="PTHR24115:SF1000">
    <property type="entry name" value="KINESIN-LIKE PROTEIN KIF22"/>
    <property type="match status" value="1"/>
</dbReference>
<evidence type="ECO:0000256" key="8">
    <source>
        <dbReference type="ARBA" id="ARBA00045288"/>
    </source>
</evidence>
<sequence>ASRCRLSKVGAGRRPPPARVRVAVRLRPFVDGTAGENDTPCVRGLDSCSLEIANWRNHQETLKYQGNRHKVGKEQRRFDAFYGERSSQQDIYAGSVQPILRHLLEGQNASVLAYGPTGAGEEARYRTATGQKGLGSGEEILTALSTPFPGKTHTMLGSPEQPGVIPRALMDLLQLTREESAEGRPWALSVTMSYLEIYQEKVLDLLEPSSGDLVIREDCRGNILIPGLTQKPITSFADFERHFLPASRNRTVGATRLNQRSSRSHAVLLVKRRFYLDTVSALNFAARSKEVINRPFTNESLQLHVLAPIKLSKKELLGPSEAKRARGPEEEETGSPEPPAAASSASQKLSPLQKLSSMDPAMVERLLSLDRLLGSQGSQGTPLLSTPRRERMVLMKTVEAKDLEIERLKMKQKELEAKVLAQEAADPKEKENYSPTMLRPLARRTVTVAKPLKKAVVMPLQLIQEQAAYPSAEIHILKKKGRKRKLESLDASEPEERGEDCWELQISPELLAHGRQKILDLLNEGSARDLRSLQRIGQKKAQLIVGWRELHGPFSQVEDLERVEGISGKQMESFLKANILGLAAGQRCGPS</sequence>
<evidence type="ECO:0000256" key="6">
    <source>
        <dbReference type="ARBA" id="ARBA00022840"/>
    </source>
</evidence>
<evidence type="ECO:0000256" key="3">
    <source>
        <dbReference type="ARBA" id="ARBA00022490"/>
    </source>
</evidence>
<feature type="region of interest" description="Disordered" evidence="11">
    <location>
        <begin position="317"/>
        <end position="353"/>
    </location>
</feature>
<dbReference type="AlphaFoldDB" id="A0A643C3Y7"/>
<name>A0A643C3Y7_BALPH</name>
<keyword evidence="5" id="KW-0547">Nucleotide-binding</keyword>
<dbReference type="SMART" id="SM00129">
    <property type="entry name" value="KISc"/>
    <property type="match status" value="1"/>
</dbReference>
<dbReference type="GO" id="GO:0005524">
    <property type="term" value="F:ATP binding"/>
    <property type="evidence" value="ECO:0007669"/>
    <property type="project" value="UniProtKB-KW"/>
</dbReference>
<dbReference type="GO" id="GO:0006281">
    <property type="term" value="P:DNA repair"/>
    <property type="evidence" value="ECO:0007669"/>
    <property type="project" value="InterPro"/>
</dbReference>
<keyword evidence="3" id="KW-0963">Cytoplasm</keyword>
<keyword evidence="7" id="KW-0206">Cytoskeleton</keyword>
<keyword evidence="6" id="KW-0067">ATP-binding</keyword>
<gene>
    <name evidence="13" type="ORF">E2I00_008109</name>
</gene>
<evidence type="ECO:0000256" key="2">
    <source>
        <dbReference type="ARBA" id="ARBA00018237"/>
    </source>
</evidence>
<dbReference type="Pfam" id="PF12836">
    <property type="entry name" value="HHH_3"/>
    <property type="match status" value="1"/>
</dbReference>
<evidence type="ECO:0000256" key="9">
    <source>
        <dbReference type="PROSITE-ProRule" id="PRU00283"/>
    </source>
</evidence>
<comment type="caution">
    <text evidence="13">The sequence shown here is derived from an EMBL/GenBank/DDBJ whole genome shotgun (WGS) entry which is preliminary data.</text>
</comment>
<dbReference type="GO" id="GO:0003677">
    <property type="term" value="F:DNA binding"/>
    <property type="evidence" value="ECO:0007669"/>
    <property type="project" value="InterPro"/>
</dbReference>
<feature type="domain" description="Kinesin motor" evidence="12">
    <location>
        <begin position="19"/>
        <end position="270"/>
    </location>
</feature>
<keyword evidence="14" id="KW-1185">Reference proteome</keyword>
<evidence type="ECO:0000256" key="5">
    <source>
        <dbReference type="ARBA" id="ARBA00022741"/>
    </source>
</evidence>
<dbReference type="InterPro" id="IPR001752">
    <property type="entry name" value="Kinesin_motor_dom"/>
</dbReference>
<dbReference type="SUPFAM" id="SSF47781">
    <property type="entry name" value="RuvA domain 2-like"/>
    <property type="match status" value="1"/>
</dbReference>
<dbReference type="InterPro" id="IPR003583">
    <property type="entry name" value="Hlx-hairpin-Hlx_DNA-bd_motif"/>
</dbReference>
<dbReference type="InterPro" id="IPR010994">
    <property type="entry name" value="RuvA_2-like"/>
</dbReference>
<dbReference type="SMART" id="SM00278">
    <property type="entry name" value="HhH1"/>
    <property type="match status" value="2"/>
</dbReference>
<evidence type="ECO:0000313" key="13">
    <source>
        <dbReference type="EMBL" id="KAB0394874.1"/>
    </source>
</evidence>